<evidence type="ECO:0000256" key="1">
    <source>
        <dbReference type="ARBA" id="ARBA00022737"/>
    </source>
</evidence>
<name>A0A139AAD9_GONPJ</name>
<feature type="repeat" description="ANK" evidence="3">
    <location>
        <begin position="72"/>
        <end position="104"/>
    </location>
</feature>
<dbReference type="SMART" id="SM00248">
    <property type="entry name" value="ANK"/>
    <property type="match status" value="5"/>
</dbReference>
<dbReference type="Proteomes" id="UP000070544">
    <property type="component" value="Unassembled WGS sequence"/>
</dbReference>
<dbReference type="PANTHER" id="PTHR24198:SF165">
    <property type="entry name" value="ANKYRIN REPEAT-CONTAINING PROTEIN-RELATED"/>
    <property type="match status" value="1"/>
</dbReference>
<evidence type="ECO:0000313" key="4">
    <source>
        <dbReference type="EMBL" id="KXS13771.1"/>
    </source>
</evidence>
<dbReference type="InterPro" id="IPR036770">
    <property type="entry name" value="Ankyrin_rpt-contain_sf"/>
</dbReference>
<dbReference type="SUPFAM" id="SSF48403">
    <property type="entry name" value="Ankyrin repeat"/>
    <property type="match status" value="1"/>
</dbReference>
<dbReference type="AlphaFoldDB" id="A0A139AAD9"/>
<reference evidence="4 5" key="1">
    <citation type="journal article" date="2015" name="Genome Biol. Evol.">
        <title>Phylogenomic analyses indicate that early fungi evolved digesting cell walls of algal ancestors of land plants.</title>
        <authorList>
            <person name="Chang Y."/>
            <person name="Wang S."/>
            <person name="Sekimoto S."/>
            <person name="Aerts A.L."/>
            <person name="Choi C."/>
            <person name="Clum A."/>
            <person name="LaButti K.M."/>
            <person name="Lindquist E.A."/>
            <person name="Yee Ngan C."/>
            <person name="Ohm R.A."/>
            <person name="Salamov A.A."/>
            <person name="Grigoriev I.V."/>
            <person name="Spatafora J.W."/>
            <person name="Berbee M.L."/>
        </authorList>
    </citation>
    <scope>NUCLEOTIDE SEQUENCE [LARGE SCALE GENOMIC DNA]</scope>
    <source>
        <strain evidence="4 5">JEL478</strain>
    </source>
</reference>
<proteinExistence type="predicted"/>
<dbReference type="PANTHER" id="PTHR24198">
    <property type="entry name" value="ANKYRIN REPEAT AND PROTEIN KINASE DOMAIN-CONTAINING PROTEIN"/>
    <property type="match status" value="1"/>
</dbReference>
<accession>A0A139AAD9</accession>
<evidence type="ECO:0000256" key="2">
    <source>
        <dbReference type="ARBA" id="ARBA00023043"/>
    </source>
</evidence>
<dbReference type="PROSITE" id="PS50088">
    <property type="entry name" value="ANK_REPEAT"/>
    <property type="match status" value="2"/>
</dbReference>
<sequence>MHDEIVPFHLERLPSEILDRISNLLPERLAPLHYQSEVDAHVSAIEREPADVDVISAICEMLTIDINSRDSQGQQALCVASEAGNVDVVRILLNAGASVDTDGVFGFEDGRNNAFDSAVMGRHIEVVKRLLDKGGDIRRTAMALSMASAWGFYDIVECLLAHRSDANIQDDDGDYPLTQAATNAHLDILRLLLDHGADFNADYDAALVCAFMSGYKDIVTLLIERDGNGRLNLDAALLVAFEESRMDI</sequence>
<dbReference type="PROSITE" id="PS50297">
    <property type="entry name" value="ANK_REP_REGION"/>
    <property type="match status" value="2"/>
</dbReference>
<gene>
    <name evidence="4" type="ORF">M427DRAFT_58364</name>
</gene>
<feature type="repeat" description="ANK" evidence="3">
    <location>
        <begin position="172"/>
        <end position="204"/>
    </location>
</feature>
<protein>
    <submittedName>
        <fullName evidence="4">Ankyrin</fullName>
    </submittedName>
</protein>
<keyword evidence="1" id="KW-0677">Repeat</keyword>
<dbReference type="Gene3D" id="1.25.40.20">
    <property type="entry name" value="Ankyrin repeat-containing domain"/>
    <property type="match status" value="2"/>
</dbReference>
<dbReference type="OrthoDB" id="2093540at2759"/>
<dbReference type="Pfam" id="PF12796">
    <property type="entry name" value="Ank_2"/>
    <property type="match status" value="2"/>
</dbReference>
<keyword evidence="2 3" id="KW-0040">ANK repeat</keyword>
<dbReference type="STRING" id="1344416.A0A139AAD9"/>
<evidence type="ECO:0000313" key="5">
    <source>
        <dbReference type="Proteomes" id="UP000070544"/>
    </source>
</evidence>
<keyword evidence="5" id="KW-1185">Reference proteome</keyword>
<feature type="non-terminal residue" evidence="4">
    <location>
        <position position="248"/>
    </location>
</feature>
<dbReference type="InterPro" id="IPR002110">
    <property type="entry name" value="Ankyrin_rpt"/>
</dbReference>
<evidence type="ECO:0000256" key="3">
    <source>
        <dbReference type="PROSITE-ProRule" id="PRU00023"/>
    </source>
</evidence>
<organism evidence="4 5">
    <name type="scientific">Gonapodya prolifera (strain JEL478)</name>
    <name type="common">Monoblepharis prolifera</name>
    <dbReference type="NCBI Taxonomy" id="1344416"/>
    <lineage>
        <taxon>Eukaryota</taxon>
        <taxon>Fungi</taxon>
        <taxon>Fungi incertae sedis</taxon>
        <taxon>Chytridiomycota</taxon>
        <taxon>Chytridiomycota incertae sedis</taxon>
        <taxon>Monoblepharidomycetes</taxon>
        <taxon>Monoblepharidales</taxon>
        <taxon>Gonapodyaceae</taxon>
        <taxon>Gonapodya</taxon>
    </lineage>
</organism>
<dbReference type="EMBL" id="KQ965775">
    <property type="protein sequence ID" value="KXS13771.1"/>
    <property type="molecule type" value="Genomic_DNA"/>
</dbReference>